<proteinExistence type="predicted"/>
<name>A0A140GRC2_CLOPF</name>
<dbReference type="EMBL" id="CP013615">
    <property type="protein sequence ID" value="AMN31081.1"/>
    <property type="molecule type" value="Genomic_DNA"/>
</dbReference>
<protein>
    <submittedName>
        <fullName evidence="1">Uncharacterized protein</fullName>
    </submittedName>
</protein>
<dbReference type="AlphaFoldDB" id="A0A140GRC2"/>
<keyword evidence="1" id="KW-0614">Plasmid</keyword>
<accession>A0A140GRC2</accession>
<evidence type="ECO:0000313" key="2">
    <source>
        <dbReference type="Proteomes" id="UP000070260"/>
    </source>
</evidence>
<organism evidence="1 2">
    <name type="scientific">Clostridium perfringens</name>
    <dbReference type="NCBI Taxonomy" id="1502"/>
    <lineage>
        <taxon>Bacteria</taxon>
        <taxon>Bacillati</taxon>
        <taxon>Bacillota</taxon>
        <taxon>Clostridia</taxon>
        <taxon>Eubacteriales</taxon>
        <taxon>Clostridiaceae</taxon>
        <taxon>Clostridium</taxon>
    </lineage>
</organism>
<geneLocation type="plasmid" evidence="1 2">
    <name>pJFP838A</name>
</geneLocation>
<dbReference type="Proteomes" id="UP000070260">
    <property type="component" value="Plasmid pJFP838A"/>
</dbReference>
<dbReference type="PATRIC" id="fig|1502.177.peg.3372"/>
<dbReference type="RefSeq" id="WP_061429684.1">
    <property type="nucleotide sequence ID" value="NZ_CATNZX010000001.1"/>
</dbReference>
<sequence>MNCNELKSLIKKNQSVYFEGHEVKIIELFEFFNIAEIEFEDKNKIIVDVSLLSNKKIKNKENSINIF</sequence>
<reference evidence="1 2" key="1">
    <citation type="journal article" date="2016" name="PLoS ONE">
        <title>Plasmid Characterization and Chromosome Analysis of Two netF+ Clostridium perfringens Isolates Associated with Foal and Canine Necrotizing Enteritis.</title>
        <authorList>
            <person name="Mehdizadeh Gohari I."/>
            <person name="Kropinski A.M."/>
            <person name="Weese S.J."/>
            <person name="Parreira V.R."/>
            <person name="Whitehead A.E."/>
            <person name="Boerlin P."/>
            <person name="Prescott J.F."/>
        </authorList>
    </citation>
    <scope>NUCLEOTIDE SEQUENCE [LARGE SCALE GENOMIC DNA]</scope>
    <source>
        <strain evidence="1 2">JP838</strain>
        <plasmid evidence="2">Plasmid pJFP838A</plasmid>
    </source>
</reference>
<evidence type="ECO:0000313" key="1">
    <source>
        <dbReference type="EMBL" id="AMN31081.1"/>
    </source>
</evidence>
<gene>
    <name evidence="1" type="ORF">JFP838_pA0165</name>
</gene>